<dbReference type="OrthoDB" id="1149272at2"/>
<name>A0A1B7Z1B7_9FLAO</name>
<evidence type="ECO:0008006" key="3">
    <source>
        <dbReference type="Google" id="ProtNLM"/>
    </source>
</evidence>
<evidence type="ECO:0000313" key="2">
    <source>
        <dbReference type="Proteomes" id="UP000092164"/>
    </source>
</evidence>
<dbReference type="AlphaFoldDB" id="A0A1B7Z1B7"/>
<organism evidence="1 2">
    <name type="scientific">Maribacter hydrothermalis</name>
    <dbReference type="NCBI Taxonomy" id="1836467"/>
    <lineage>
        <taxon>Bacteria</taxon>
        <taxon>Pseudomonadati</taxon>
        <taxon>Bacteroidota</taxon>
        <taxon>Flavobacteriia</taxon>
        <taxon>Flavobacteriales</taxon>
        <taxon>Flavobacteriaceae</taxon>
        <taxon>Maribacter</taxon>
    </lineage>
</organism>
<dbReference type="Proteomes" id="UP000092164">
    <property type="component" value="Unassembled WGS sequence"/>
</dbReference>
<dbReference type="STRING" id="1836467.BTR34_12935"/>
<comment type="caution">
    <text evidence="1">The sequence shown here is derived from an EMBL/GenBank/DDBJ whole genome shotgun (WGS) entry which is preliminary data.</text>
</comment>
<dbReference type="RefSeq" id="WP_068486078.1">
    <property type="nucleotide sequence ID" value="NZ_CP018760.1"/>
</dbReference>
<gene>
    <name evidence="1" type="ORF">A9200_08825</name>
</gene>
<protein>
    <recommendedName>
        <fullName evidence="3">Glutaminyl-tRNA synthetase</fullName>
    </recommendedName>
</protein>
<reference evidence="2" key="1">
    <citation type="submission" date="2016-06" db="EMBL/GenBank/DDBJ databases">
        <authorList>
            <person name="Zhan P."/>
        </authorList>
    </citation>
    <scope>NUCLEOTIDE SEQUENCE [LARGE SCALE GENOMIC DNA]</scope>
    <source>
        <strain evidence="2">T28</strain>
    </source>
</reference>
<sequence length="68" mass="8270">MITEKYASFDDISNDLKRLNLERKIALEELKMQRNYISEEIGHYSWVNWILKIGKKYGVMLLLRKFFK</sequence>
<dbReference type="KEGG" id="mart:BTR34_12935"/>
<evidence type="ECO:0000313" key="1">
    <source>
        <dbReference type="EMBL" id="OBR36517.1"/>
    </source>
</evidence>
<proteinExistence type="predicted"/>
<accession>A0A1B7Z1B7</accession>
<dbReference type="EMBL" id="LZFP01000045">
    <property type="protein sequence ID" value="OBR36517.1"/>
    <property type="molecule type" value="Genomic_DNA"/>
</dbReference>
<keyword evidence="2" id="KW-1185">Reference proteome</keyword>